<name>A0A8B6BQN1_MYTGA</name>
<feature type="signal peptide" evidence="7">
    <location>
        <begin position="1"/>
        <end position="22"/>
    </location>
</feature>
<evidence type="ECO:0000313" key="10">
    <source>
        <dbReference type="Proteomes" id="UP000596742"/>
    </source>
</evidence>
<keyword evidence="4 6" id="KW-0472">Membrane</keyword>
<protein>
    <recommendedName>
        <fullName evidence="8">TM7S3/TM198-like domain-containing protein</fullName>
    </recommendedName>
</protein>
<dbReference type="InterPro" id="IPR025256">
    <property type="entry name" value="TM7S3/TM198-like_dom"/>
</dbReference>
<evidence type="ECO:0000259" key="8">
    <source>
        <dbReference type="Pfam" id="PF13886"/>
    </source>
</evidence>
<evidence type="ECO:0000256" key="7">
    <source>
        <dbReference type="SAM" id="SignalP"/>
    </source>
</evidence>
<dbReference type="PANTHER" id="PTHR15937:SF3">
    <property type="entry name" value="TRANSMEMBRANE 7 SUPERFAMILY MEMBER 3"/>
    <property type="match status" value="1"/>
</dbReference>
<feature type="transmembrane region" description="Helical" evidence="6">
    <location>
        <begin position="386"/>
        <end position="405"/>
    </location>
</feature>
<feature type="transmembrane region" description="Helical" evidence="6">
    <location>
        <begin position="353"/>
        <end position="374"/>
    </location>
</feature>
<sequence length="544" mass="61487">MLKYSSFLIVLIFLTVINTSFALQPWVPEIVTLEPNNQTVLSVSQVSENANYAVFQAHTQYKDVTLSLHPNITMETSETGSSIGILVVINGQTSLNVYLTSHLNVTINVLVFISIAADASTPVPGGCNLEFNMENDPNIHIAFRNEMSDVMFQWAKNSTKDSSCEQSPVLKQLSYQLYVYYIGDSDWTEEAFFNGMNKMLTHEYVMKHGKKLKEIKYSSSKKPLFTLPSYTGQGTIYNVIVTHGNQIASYVPMTTYSCDLNKQDEQCHYATTTSKVLISVAGVLGMFLCVLGHRYFQTGNFLMAFCGFCVIFYLVLNISTLQSLTVILVLSCILATVGGVLWLMLWWCIGVPVLSVLVPGFTAGYLFACVLFYTDFGNLLYWTTRYNYGMSFTVGVLILPVLILYWTRVLNILCCAFIGSFLITLTIDVWIEAGLKFIIVNTFRHAYIDGYLDVIVTGPFEIKDIILSCVWTVLFVTGSGLQFYRERGKPEFPSCPRKLRRLRRQQAPNTSDQDHIERDERSPLLRNVAEPYYSTRDRDQSEPT</sequence>
<keyword evidence="2 6" id="KW-0812">Transmembrane</keyword>
<evidence type="ECO:0000313" key="9">
    <source>
        <dbReference type="EMBL" id="VDH93712.1"/>
    </source>
</evidence>
<feature type="transmembrane region" description="Helical" evidence="6">
    <location>
        <begin position="324"/>
        <end position="346"/>
    </location>
</feature>
<dbReference type="GO" id="GO:0043069">
    <property type="term" value="P:negative regulation of programmed cell death"/>
    <property type="evidence" value="ECO:0007669"/>
    <property type="project" value="TreeGrafter"/>
</dbReference>
<comment type="subcellular location">
    <subcellularLocation>
        <location evidence="1">Membrane</location>
        <topology evidence="1">Multi-pass membrane protein</topology>
    </subcellularLocation>
</comment>
<dbReference type="PANTHER" id="PTHR15937">
    <property type="entry name" value="TRANSMEMBRANE 7 SUPERFAMILY MEMBER 3"/>
    <property type="match status" value="1"/>
</dbReference>
<feature type="region of interest" description="Disordered" evidence="5">
    <location>
        <begin position="502"/>
        <end position="544"/>
    </location>
</feature>
<comment type="caution">
    <text evidence="9">The sequence shown here is derived from an EMBL/GenBank/DDBJ whole genome shotgun (WGS) entry which is preliminary data.</text>
</comment>
<dbReference type="OrthoDB" id="5967337at2759"/>
<proteinExistence type="predicted"/>
<dbReference type="Pfam" id="PF13886">
    <property type="entry name" value="TM7S3_TM198"/>
    <property type="match status" value="1"/>
</dbReference>
<feature type="chain" id="PRO_5032687136" description="TM7S3/TM198-like domain-containing protein" evidence="7">
    <location>
        <begin position="23"/>
        <end position="544"/>
    </location>
</feature>
<gene>
    <name evidence="9" type="ORF">MGAL_10B026501</name>
</gene>
<evidence type="ECO:0000256" key="6">
    <source>
        <dbReference type="SAM" id="Phobius"/>
    </source>
</evidence>
<feature type="transmembrane region" description="Helical" evidence="6">
    <location>
        <begin position="412"/>
        <end position="431"/>
    </location>
</feature>
<accession>A0A8B6BQN1</accession>
<organism evidence="9 10">
    <name type="scientific">Mytilus galloprovincialis</name>
    <name type="common">Mediterranean mussel</name>
    <dbReference type="NCBI Taxonomy" id="29158"/>
    <lineage>
        <taxon>Eukaryota</taxon>
        <taxon>Metazoa</taxon>
        <taxon>Spiralia</taxon>
        <taxon>Lophotrochozoa</taxon>
        <taxon>Mollusca</taxon>
        <taxon>Bivalvia</taxon>
        <taxon>Autobranchia</taxon>
        <taxon>Pteriomorphia</taxon>
        <taxon>Mytilida</taxon>
        <taxon>Mytiloidea</taxon>
        <taxon>Mytilidae</taxon>
        <taxon>Mytilinae</taxon>
        <taxon>Mytilus</taxon>
    </lineage>
</organism>
<evidence type="ECO:0000256" key="2">
    <source>
        <dbReference type="ARBA" id="ARBA00022692"/>
    </source>
</evidence>
<dbReference type="Pfam" id="PF25992">
    <property type="entry name" value="Ig_TM7SF3_N"/>
    <property type="match status" value="1"/>
</dbReference>
<dbReference type="GO" id="GO:0005886">
    <property type="term" value="C:plasma membrane"/>
    <property type="evidence" value="ECO:0007669"/>
    <property type="project" value="TreeGrafter"/>
</dbReference>
<feature type="compositionally biased region" description="Basic and acidic residues" evidence="5">
    <location>
        <begin position="535"/>
        <end position="544"/>
    </location>
</feature>
<feature type="compositionally biased region" description="Basic and acidic residues" evidence="5">
    <location>
        <begin position="512"/>
        <end position="523"/>
    </location>
</feature>
<evidence type="ECO:0000256" key="5">
    <source>
        <dbReference type="SAM" id="MobiDB-lite"/>
    </source>
</evidence>
<reference evidence="9" key="1">
    <citation type="submission" date="2018-11" db="EMBL/GenBank/DDBJ databases">
        <authorList>
            <person name="Alioto T."/>
            <person name="Alioto T."/>
        </authorList>
    </citation>
    <scope>NUCLEOTIDE SEQUENCE</scope>
</reference>
<keyword evidence="7" id="KW-0732">Signal</keyword>
<evidence type="ECO:0000256" key="3">
    <source>
        <dbReference type="ARBA" id="ARBA00022989"/>
    </source>
</evidence>
<dbReference type="InterPro" id="IPR042502">
    <property type="entry name" value="TM7SF3"/>
</dbReference>
<feature type="domain" description="TM7S3/TM198-like" evidence="8">
    <location>
        <begin position="280"/>
        <end position="483"/>
    </location>
</feature>
<dbReference type="AlphaFoldDB" id="A0A8B6BQN1"/>
<feature type="transmembrane region" description="Helical" evidence="6">
    <location>
        <begin position="276"/>
        <end position="293"/>
    </location>
</feature>
<dbReference type="Proteomes" id="UP000596742">
    <property type="component" value="Unassembled WGS sequence"/>
</dbReference>
<evidence type="ECO:0000256" key="1">
    <source>
        <dbReference type="ARBA" id="ARBA00004141"/>
    </source>
</evidence>
<feature type="transmembrane region" description="Helical" evidence="6">
    <location>
        <begin position="300"/>
        <end position="318"/>
    </location>
</feature>
<keyword evidence="10" id="KW-1185">Reference proteome</keyword>
<evidence type="ECO:0000256" key="4">
    <source>
        <dbReference type="ARBA" id="ARBA00023136"/>
    </source>
</evidence>
<keyword evidence="3 6" id="KW-1133">Transmembrane helix</keyword>
<dbReference type="EMBL" id="UYJE01000494">
    <property type="protein sequence ID" value="VDH93712.1"/>
    <property type="molecule type" value="Genomic_DNA"/>
</dbReference>